<sequence>MDGNEQPPPCSPDSSPNLINSGILNSNDEEAAKYGGKRRSFLSLPVRRLDAWRARRTHFHSLTYADMTPLSSLPQSRFSRLTLDVPCQTDYTFPVDFDLGLFFDSPNFLYITDERDADLMHSAWDDVSSTHSTELREQLYSVNNDMLMQVECSDTPRSSLSSGVFDRPECPDDENTNPEHFFYRRGSRLCRIRRSSWDSDDWPVSPNGSDSEGNSQSSPCGFTKHQKSSEEQSNFEKHFFRGALNFSPIPSLQEDFYFGEGWEKGEAKQFSDSDWQDCLPSTSRSIQQRGVSADPFAQGAASPAEAEKADTCSFTVLPPVVTAQKNEVEK</sequence>
<dbReference type="AlphaFoldDB" id="A0A5S6Q2T7"/>
<dbReference type="WBParaSite" id="TMUE_0000001474.1">
    <property type="protein sequence ID" value="TMUE_0000001474.1"/>
    <property type="gene ID" value="WBGene00297367"/>
</dbReference>
<protein>
    <submittedName>
        <fullName evidence="3">Uncharacterized protein</fullName>
    </submittedName>
</protein>
<feature type="region of interest" description="Disordered" evidence="1">
    <location>
        <begin position="198"/>
        <end position="227"/>
    </location>
</feature>
<reference evidence="3" key="1">
    <citation type="submission" date="2019-12" db="UniProtKB">
        <authorList>
            <consortium name="WormBaseParasite"/>
        </authorList>
    </citation>
    <scope>IDENTIFICATION</scope>
</reference>
<evidence type="ECO:0000313" key="3">
    <source>
        <dbReference type="WBParaSite" id="TMUE_0000001474.1"/>
    </source>
</evidence>
<feature type="compositionally biased region" description="Polar residues" evidence="1">
    <location>
        <begin position="12"/>
        <end position="22"/>
    </location>
</feature>
<evidence type="ECO:0000313" key="2">
    <source>
        <dbReference type="Proteomes" id="UP000046395"/>
    </source>
</evidence>
<feature type="region of interest" description="Disordered" evidence="1">
    <location>
        <begin position="279"/>
        <end position="309"/>
    </location>
</feature>
<proteinExistence type="predicted"/>
<name>A0A5S6Q2T7_TRIMR</name>
<feature type="compositionally biased region" description="Polar residues" evidence="1">
    <location>
        <begin position="206"/>
        <end position="220"/>
    </location>
</feature>
<organism evidence="2 3">
    <name type="scientific">Trichuris muris</name>
    <name type="common">Mouse whipworm</name>
    <dbReference type="NCBI Taxonomy" id="70415"/>
    <lineage>
        <taxon>Eukaryota</taxon>
        <taxon>Metazoa</taxon>
        <taxon>Ecdysozoa</taxon>
        <taxon>Nematoda</taxon>
        <taxon>Enoplea</taxon>
        <taxon>Dorylaimia</taxon>
        <taxon>Trichinellida</taxon>
        <taxon>Trichuridae</taxon>
        <taxon>Trichuris</taxon>
    </lineage>
</organism>
<accession>A0A5S6Q2T7</accession>
<keyword evidence="2" id="KW-1185">Reference proteome</keyword>
<feature type="region of interest" description="Disordered" evidence="1">
    <location>
        <begin position="1"/>
        <end position="22"/>
    </location>
</feature>
<feature type="compositionally biased region" description="Pro residues" evidence="1">
    <location>
        <begin position="1"/>
        <end position="11"/>
    </location>
</feature>
<feature type="compositionally biased region" description="Polar residues" evidence="1">
    <location>
        <begin position="279"/>
        <end position="290"/>
    </location>
</feature>
<evidence type="ECO:0000256" key="1">
    <source>
        <dbReference type="SAM" id="MobiDB-lite"/>
    </source>
</evidence>
<dbReference type="Proteomes" id="UP000046395">
    <property type="component" value="Unassembled WGS sequence"/>
</dbReference>